<evidence type="ECO:0000313" key="3">
    <source>
        <dbReference type="EMBL" id="KUM25576.1"/>
    </source>
</evidence>
<dbReference type="OrthoDB" id="5653691at2"/>
<dbReference type="Pfam" id="PF06412">
    <property type="entry name" value="TraD"/>
    <property type="match status" value="1"/>
</dbReference>
<dbReference type="Proteomes" id="UP000053176">
    <property type="component" value="Unassembled WGS sequence"/>
</dbReference>
<reference evidence="3 4" key="1">
    <citation type="submission" date="2015-12" db="EMBL/GenBank/DDBJ databases">
        <title>Draft genome sequence of Mesorhizobium sp. UFLA 01-765, a multitolerant efficient symbiont and plant-growth promoting strain isolated from Zn-mining soil using Leucaena leucocephala as a trap plant.</title>
        <authorList>
            <person name="Rangel W.M."/>
            <person name="Thijs S."/>
            <person name="Longatti S.M."/>
            <person name="Moreira F.M."/>
            <person name="Weyens N."/>
            <person name="Vangronsveld J."/>
            <person name="Van Hamme J.D."/>
            <person name="Bottos E.M."/>
            <person name="Rineau F."/>
        </authorList>
    </citation>
    <scope>NUCLEOTIDE SEQUENCE [LARGE SCALE GENOMIC DNA]</scope>
    <source>
        <strain evidence="3 4">UFLA 01-765</strain>
    </source>
</reference>
<dbReference type="AlphaFoldDB" id="A0A101KRK6"/>
<gene>
    <name evidence="3" type="ORF">AU467_25715</name>
</gene>
<evidence type="ECO:0000256" key="1">
    <source>
        <dbReference type="SAM" id="Coils"/>
    </source>
</evidence>
<evidence type="ECO:0000256" key="2">
    <source>
        <dbReference type="SAM" id="MobiDB-lite"/>
    </source>
</evidence>
<evidence type="ECO:0008006" key="5">
    <source>
        <dbReference type="Google" id="ProtNLM"/>
    </source>
</evidence>
<proteinExistence type="predicted"/>
<evidence type="ECO:0000313" key="4">
    <source>
        <dbReference type="Proteomes" id="UP000053176"/>
    </source>
</evidence>
<sequence length="176" mass="18947">MPRTSLAERMSRLEQQKARIAEQEAKIKNDERKQRTKRLIEAGALLEQAGLLELHTDALYGALLALSANAKDEKQIAAWAAAGMKALARETKAAGATKEPLTVTFPAALPTEFSTRLRGAGLRWNKVLQHWEGLADHTTIAALAAEHNGAVTRIASGRGSVDHDPATAPAKPAKRS</sequence>
<keyword evidence="1" id="KW-0175">Coiled coil</keyword>
<feature type="coiled-coil region" evidence="1">
    <location>
        <begin position="3"/>
        <end position="33"/>
    </location>
</feature>
<name>A0A101KRK6_RHILI</name>
<feature type="region of interest" description="Disordered" evidence="2">
    <location>
        <begin position="155"/>
        <end position="176"/>
    </location>
</feature>
<accession>A0A101KRK6</accession>
<comment type="caution">
    <text evidence="3">The sequence shown here is derived from an EMBL/GenBank/DDBJ whole genome shotgun (WGS) entry which is preliminary data.</text>
</comment>
<organism evidence="3 4">
    <name type="scientific">Rhizobium loti</name>
    <name type="common">Mesorhizobium loti</name>
    <dbReference type="NCBI Taxonomy" id="381"/>
    <lineage>
        <taxon>Bacteria</taxon>
        <taxon>Pseudomonadati</taxon>
        <taxon>Pseudomonadota</taxon>
        <taxon>Alphaproteobacteria</taxon>
        <taxon>Hyphomicrobiales</taxon>
        <taxon>Phyllobacteriaceae</taxon>
        <taxon>Mesorhizobium</taxon>
    </lineage>
</organism>
<dbReference type="EMBL" id="LPWA01000116">
    <property type="protein sequence ID" value="KUM25576.1"/>
    <property type="molecule type" value="Genomic_DNA"/>
</dbReference>
<protein>
    <recommendedName>
        <fullName evidence="5">Conjugal transfer protein TraD</fullName>
    </recommendedName>
</protein>
<dbReference type="InterPro" id="IPR009444">
    <property type="entry name" value="Conjugal_tfr_TraD_a-type"/>
</dbReference>